<sequence>MPPIKSKPCLPCSADDFTQITVATAKCDLCNKRDKRTMKRCNTCSFQLCGGCTIKSGNEGAH</sequence>
<dbReference type="EMBL" id="PYWC01000018">
    <property type="protein sequence ID" value="PWW78029.1"/>
    <property type="molecule type" value="Genomic_DNA"/>
</dbReference>
<comment type="caution">
    <text evidence="1">The sequence shown here is derived from an EMBL/GenBank/DDBJ whole genome shotgun (WGS) entry which is preliminary data.</text>
</comment>
<name>A0A317SUF1_9PEZI</name>
<evidence type="ECO:0000313" key="2">
    <source>
        <dbReference type="Proteomes" id="UP000246991"/>
    </source>
</evidence>
<dbReference type="AlphaFoldDB" id="A0A317SUF1"/>
<organism evidence="1 2">
    <name type="scientific">Tuber magnatum</name>
    <name type="common">white Piedmont truffle</name>
    <dbReference type="NCBI Taxonomy" id="42249"/>
    <lineage>
        <taxon>Eukaryota</taxon>
        <taxon>Fungi</taxon>
        <taxon>Dikarya</taxon>
        <taxon>Ascomycota</taxon>
        <taxon>Pezizomycotina</taxon>
        <taxon>Pezizomycetes</taxon>
        <taxon>Pezizales</taxon>
        <taxon>Tuberaceae</taxon>
        <taxon>Tuber</taxon>
    </lineage>
</organism>
<protein>
    <submittedName>
        <fullName evidence="1">Uncharacterized protein</fullName>
    </submittedName>
</protein>
<keyword evidence="2" id="KW-1185">Reference proteome</keyword>
<proteinExistence type="predicted"/>
<accession>A0A317SUF1</accession>
<evidence type="ECO:0000313" key="1">
    <source>
        <dbReference type="EMBL" id="PWW78029.1"/>
    </source>
</evidence>
<dbReference type="Proteomes" id="UP000246991">
    <property type="component" value="Unassembled WGS sequence"/>
</dbReference>
<gene>
    <name evidence="1" type="ORF">C7212DRAFT_313062</name>
</gene>
<dbReference type="OrthoDB" id="4755622at2759"/>
<reference evidence="1 2" key="1">
    <citation type="submission" date="2018-03" db="EMBL/GenBank/DDBJ databases">
        <title>Genomes of Pezizomycetes fungi and the evolution of truffles.</title>
        <authorList>
            <person name="Murat C."/>
            <person name="Payen T."/>
            <person name="Noel B."/>
            <person name="Kuo A."/>
            <person name="Martin F.M."/>
        </authorList>
    </citation>
    <scope>NUCLEOTIDE SEQUENCE [LARGE SCALE GENOMIC DNA]</scope>
    <source>
        <strain evidence="1">091103-1</strain>
    </source>
</reference>